<gene>
    <name evidence="1" type="ORF">I7I53_10972</name>
</gene>
<name>A0A8A1LBW2_AJEC8</name>
<dbReference type="Proteomes" id="UP000663419">
    <property type="component" value="Chromosome 1"/>
</dbReference>
<reference evidence="1" key="1">
    <citation type="submission" date="2021-01" db="EMBL/GenBank/DDBJ databases">
        <title>Chromosome-level genome assembly of a human fungal pathogen reveals clustering of transcriptionally co-regulated genes.</title>
        <authorList>
            <person name="Voorhies M."/>
            <person name="Cohen S."/>
            <person name="Shea T.P."/>
            <person name="Petrus S."/>
            <person name="Munoz J.F."/>
            <person name="Poplawski S."/>
            <person name="Goldman W.E."/>
            <person name="Michael T."/>
            <person name="Cuomo C.A."/>
            <person name="Sil A."/>
            <person name="Beyhan S."/>
        </authorList>
    </citation>
    <scope>NUCLEOTIDE SEQUENCE</scope>
    <source>
        <strain evidence="1">H88</strain>
    </source>
</reference>
<organism evidence="1 2">
    <name type="scientific">Ajellomyces capsulatus (strain H88)</name>
    <name type="common">Darling's disease fungus</name>
    <name type="synonym">Histoplasma capsulatum</name>
    <dbReference type="NCBI Taxonomy" id="544711"/>
    <lineage>
        <taxon>Eukaryota</taxon>
        <taxon>Fungi</taxon>
        <taxon>Dikarya</taxon>
        <taxon>Ascomycota</taxon>
        <taxon>Pezizomycotina</taxon>
        <taxon>Eurotiomycetes</taxon>
        <taxon>Eurotiomycetidae</taxon>
        <taxon>Onygenales</taxon>
        <taxon>Ajellomycetaceae</taxon>
        <taxon>Histoplasma</taxon>
    </lineage>
</organism>
<sequence>MEFWFRSPSLSKPSDNAPKSPICGIRLNLPHAGWGQLLAHSSPAVSVAERCAGRSSIPAGVYQLSPQQTAINSIRTPYRCTFNPHETPHDMQLHHKQKGI</sequence>
<proteinExistence type="predicted"/>
<dbReference type="AlphaFoldDB" id="A0A8A1LBW2"/>
<evidence type="ECO:0000313" key="2">
    <source>
        <dbReference type="Proteomes" id="UP000663419"/>
    </source>
</evidence>
<accession>A0A8A1LBW2</accession>
<protein>
    <submittedName>
        <fullName evidence="1">Uncharacterized protein</fullName>
    </submittedName>
</protein>
<dbReference type="EMBL" id="CP069102">
    <property type="protein sequence ID" value="QSS50325.1"/>
    <property type="molecule type" value="Genomic_DNA"/>
</dbReference>
<evidence type="ECO:0000313" key="1">
    <source>
        <dbReference type="EMBL" id="QSS50325.1"/>
    </source>
</evidence>
<dbReference type="VEuPathDB" id="FungiDB:I7I53_10972"/>